<feature type="region of interest" description="Disordered" evidence="1">
    <location>
        <begin position="27"/>
        <end position="64"/>
    </location>
</feature>
<evidence type="ECO:0000313" key="3">
    <source>
        <dbReference type="EMBL" id="TWU18903.1"/>
    </source>
</evidence>
<dbReference type="AlphaFoldDB" id="A0A5C6C336"/>
<keyword evidence="4" id="KW-1185">Reference proteome</keyword>
<proteinExistence type="predicted"/>
<feature type="chain" id="PRO_5022891549" description="Secreted protein" evidence="2">
    <location>
        <begin position="26"/>
        <end position="64"/>
    </location>
</feature>
<name>A0A5C6C336_9BACT</name>
<dbReference type="Proteomes" id="UP000319908">
    <property type="component" value="Unassembled WGS sequence"/>
</dbReference>
<dbReference type="RefSeq" id="WP_146405856.1">
    <property type="nucleotide sequence ID" value="NZ_SJPU01000001.1"/>
</dbReference>
<evidence type="ECO:0000313" key="4">
    <source>
        <dbReference type="Proteomes" id="UP000319908"/>
    </source>
</evidence>
<evidence type="ECO:0000256" key="1">
    <source>
        <dbReference type="SAM" id="MobiDB-lite"/>
    </source>
</evidence>
<evidence type="ECO:0000256" key="2">
    <source>
        <dbReference type="SAM" id="SignalP"/>
    </source>
</evidence>
<dbReference type="OrthoDB" id="292151at2"/>
<gene>
    <name evidence="3" type="ORF">Poly21_10740</name>
</gene>
<feature type="signal peptide" evidence="2">
    <location>
        <begin position="1"/>
        <end position="25"/>
    </location>
</feature>
<accession>A0A5C6C336</accession>
<comment type="caution">
    <text evidence="3">The sequence shown here is derived from an EMBL/GenBank/DDBJ whole genome shotgun (WGS) entry which is preliminary data.</text>
</comment>
<protein>
    <recommendedName>
        <fullName evidence="5">Secreted protein</fullName>
    </recommendedName>
</protein>
<sequence>MLRFTHLYQLPIVLALLAMSCVGCGGSSTPEATSGDELSQYLDAHPELKETQTESAPADPRKSN</sequence>
<evidence type="ECO:0008006" key="5">
    <source>
        <dbReference type="Google" id="ProtNLM"/>
    </source>
</evidence>
<reference evidence="3 4" key="1">
    <citation type="journal article" date="2020" name="Antonie Van Leeuwenhoek">
        <title>Rhodopirellula heiligendammensis sp. nov., Rhodopirellula pilleata sp. nov., and Rhodopirellula solitaria sp. nov. isolated from natural or artificial marine surfaces in Northern Germany and California, USA, and emended description of the genus Rhodopirellula.</title>
        <authorList>
            <person name="Kallscheuer N."/>
            <person name="Wiegand S."/>
            <person name="Jogler M."/>
            <person name="Boedeker C."/>
            <person name="Peeters S.H."/>
            <person name="Rast P."/>
            <person name="Heuer A."/>
            <person name="Jetten M.S.M."/>
            <person name="Rohde M."/>
            <person name="Jogler C."/>
        </authorList>
    </citation>
    <scope>NUCLEOTIDE SEQUENCE [LARGE SCALE GENOMIC DNA]</scope>
    <source>
        <strain evidence="3 4">Poly21</strain>
    </source>
</reference>
<organism evidence="3 4">
    <name type="scientific">Allorhodopirellula heiligendammensis</name>
    <dbReference type="NCBI Taxonomy" id="2714739"/>
    <lineage>
        <taxon>Bacteria</taxon>
        <taxon>Pseudomonadati</taxon>
        <taxon>Planctomycetota</taxon>
        <taxon>Planctomycetia</taxon>
        <taxon>Pirellulales</taxon>
        <taxon>Pirellulaceae</taxon>
        <taxon>Allorhodopirellula</taxon>
    </lineage>
</organism>
<dbReference type="PROSITE" id="PS51257">
    <property type="entry name" value="PROKAR_LIPOPROTEIN"/>
    <property type="match status" value="1"/>
</dbReference>
<dbReference type="EMBL" id="SJPU01000001">
    <property type="protein sequence ID" value="TWU18903.1"/>
    <property type="molecule type" value="Genomic_DNA"/>
</dbReference>
<keyword evidence="2" id="KW-0732">Signal</keyword>